<feature type="transmembrane region" description="Helical" evidence="1">
    <location>
        <begin position="83"/>
        <end position="103"/>
    </location>
</feature>
<feature type="transmembrane region" description="Helical" evidence="1">
    <location>
        <begin position="152"/>
        <end position="174"/>
    </location>
</feature>
<evidence type="ECO:0000313" key="3">
    <source>
        <dbReference type="Proteomes" id="UP000705983"/>
    </source>
</evidence>
<proteinExistence type="predicted"/>
<dbReference type="EMBL" id="JAFFJS010000003">
    <property type="protein sequence ID" value="MBM9433408.1"/>
    <property type="molecule type" value="Genomic_DNA"/>
</dbReference>
<protein>
    <recommendedName>
        <fullName evidence="4">Polysaccharide biosynthesis protein C-terminal domain-containing protein</fullName>
    </recommendedName>
</protein>
<dbReference type="RefSeq" id="WP_187996700.1">
    <property type="nucleotide sequence ID" value="NZ_JACEXG010000003.1"/>
</dbReference>
<reference evidence="3" key="1">
    <citation type="submission" date="2021-02" db="EMBL/GenBank/DDBJ databases">
        <title>Leucobacter sp. CX169.</title>
        <authorList>
            <person name="Cheng Y."/>
        </authorList>
    </citation>
    <scope>NUCLEOTIDE SEQUENCE [LARGE SCALE GENOMIC DNA]</scope>
    <source>
        <strain evidence="3">JY899</strain>
    </source>
</reference>
<name>A0ABS2TH24_9ACTO</name>
<gene>
    <name evidence="2" type="ORF">JVW63_06835</name>
</gene>
<feature type="transmembrane region" description="Helical" evidence="1">
    <location>
        <begin position="342"/>
        <end position="362"/>
    </location>
</feature>
<accession>A0ABS2TH24</accession>
<feature type="transmembrane region" description="Helical" evidence="1">
    <location>
        <begin position="12"/>
        <end position="35"/>
    </location>
</feature>
<evidence type="ECO:0000313" key="2">
    <source>
        <dbReference type="EMBL" id="MBM9433408.1"/>
    </source>
</evidence>
<keyword evidence="3" id="KW-1185">Reference proteome</keyword>
<evidence type="ECO:0008006" key="4">
    <source>
        <dbReference type="Google" id="ProtNLM"/>
    </source>
</evidence>
<keyword evidence="1" id="KW-1133">Transmembrane helix</keyword>
<feature type="transmembrane region" description="Helical" evidence="1">
    <location>
        <begin position="272"/>
        <end position="292"/>
    </location>
</feature>
<feature type="transmembrane region" description="Helical" evidence="1">
    <location>
        <begin position="368"/>
        <end position="392"/>
    </location>
</feature>
<comment type="caution">
    <text evidence="2">The sequence shown here is derived from an EMBL/GenBank/DDBJ whole genome shotgun (WGS) entry which is preliminary data.</text>
</comment>
<dbReference type="Proteomes" id="UP000705983">
    <property type="component" value="Unassembled WGS sequence"/>
</dbReference>
<keyword evidence="1" id="KW-0812">Transmembrane</keyword>
<feature type="transmembrane region" description="Helical" evidence="1">
    <location>
        <begin position="47"/>
        <end position="71"/>
    </location>
</feature>
<keyword evidence="1" id="KW-0472">Membrane</keyword>
<feature type="transmembrane region" description="Helical" evidence="1">
    <location>
        <begin position="312"/>
        <end position="330"/>
    </location>
</feature>
<sequence length="401" mass="42359">MRKLGPATKSTVLTFLPPIGSGLGAFFAFGILMVATRDGQFLSIASYAAGSGVAALTSVLVGGGTTLAFTTGDLRRQSAVRRVRVAVVLPVIGLATGIGAFAYSNLGVLSVPGVVAGGLATLFAVGAEIDASYMRRVLRTPSLVTIDILHRALAFFTILVGFDYAIAMLLGAIIRSISLRIVTRADPSRSPLKMSVEEIFRLAYDRKLTSLSILYALTDRVSSILAPLVAPVPVAGGYIATVSAQQNASGVIMNGVQTTLASRSQQNRKLVWANKVDMVFVTISFVAGIAIASAKDPLVELLGFDYSTQPEAYWIAVSFLIPASICSRVIDFRMLIGETPWVPVVSRAVATGVIGVSITFAYSSASVGILATGILLGEISSIVTATCLYLYFMHRQDRKAH</sequence>
<evidence type="ECO:0000256" key="1">
    <source>
        <dbReference type="SAM" id="Phobius"/>
    </source>
</evidence>
<organism evidence="2 3">
    <name type="scientific">Flaviflexus equikiangi</name>
    <dbReference type="NCBI Taxonomy" id="2758573"/>
    <lineage>
        <taxon>Bacteria</taxon>
        <taxon>Bacillati</taxon>
        <taxon>Actinomycetota</taxon>
        <taxon>Actinomycetes</taxon>
        <taxon>Actinomycetales</taxon>
        <taxon>Actinomycetaceae</taxon>
        <taxon>Flaviflexus</taxon>
    </lineage>
</organism>